<accession>A0A803MPH6</accession>
<dbReference type="GO" id="GO:0009407">
    <property type="term" value="P:toxin catabolic process"/>
    <property type="evidence" value="ECO:0007669"/>
    <property type="project" value="UniProtKB-ARBA"/>
</dbReference>
<dbReference type="InterPro" id="IPR040079">
    <property type="entry name" value="Glutathione_S-Trfase"/>
</dbReference>
<dbReference type="InterPro" id="IPR004045">
    <property type="entry name" value="Glutathione_S-Trfase_N"/>
</dbReference>
<dbReference type="InterPro" id="IPR010987">
    <property type="entry name" value="Glutathione-S-Trfase_C-like"/>
</dbReference>
<dbReference type="PROSITE" id="PS50404">
    <property type="entry name" value="GST_NTER"/>
    <property type="match status" value="1"/>
</dbReference>
<dbReference type="Gene3D" id="1.20.1050.10">
    <property type="match status" value="1"/>
</dbReference>
<proteinExistence type="inferred from homology"/>
<evidence type="ECO:0000256" key="4">
    <source>
        <dbReference type="ARBA" id="ARBA00047960"/>
    </source>
</evidence>
<dbReference type="OrthoDB" id="422574at2759"/>
<organism evidence="7 8">
    <name type="scientific">Chenopodium quinoa</name>
    <name type="common">Quinoa</name>
    <dbReference type="NCBI Taxonomy" id="63459"/>
    <lineage>
        <taxon>Eukaryota</taxon>
        <taxon>Viridiplantae</taxon>
        <taxon>Streptophyta</taxon>
        <taxon>Embryophyta</taxon>
        <taxon>Tracheophyta</taxon>
        <taxon>Spermatophyta</taxon>
        <taxon>Magnoliopsida</taxon>
        <taxon>eudicotyledons</taxon>
        <taxon>Gunneridae</taxon>
        <taxon>Pentapetalae</taxon>
        <taxon>Caryophyllales</taxon>
        <taxon>Chenopodiaceae</taxon>
        <taxon>Chenopodioideae</taxon>
        <taxon>Atripliceae</taxon>
        <taxon>Chenopodium</taxon>
    </lineage>
</organism>
<dbReference type="SFLD" id="SFLDS00019">
    <property type="entry name" value="Glutathione_Transferase_(cytos"/>
    <property type="match status" value="1"/>
</dbReference>
<dbReference type="PANTHER" id="PTHR43900:SF47">
    <property type="entry name" value="GLUTATHIONE S-TRANSFERASE F6-RELATED"/>
    <property type="match status" value="1"/>
</dbReference>
<dbReference type="OMA" id="WHERMVE"/>
<comment type="similarity">
    <text evidence="1">Belongs to the GST superfamily. Phi family.</text>
</comment>
<dbReference type="PANTHER" id="PTHR43900">
    <property type="entry name" value="GLUTATHIONE S-TRANSFERASE RHO"/>
    <property type="match status" value="1"/>
</dbReference>
<feature type="domain" description="GST N-terminal" evidence="5">
    <location>
        <begin position="1"/>
        <end position="81"/>
    </location>
</feature>
<dbReference type="SUPFAM" id="SSF47616">
    <property type="entry name" value="GST C-terminal domain-like"/>
    <property type="match status" value="1"/>
</dbReference>
<dbReference type="Gramene" id="AUR62033177-RA">
    <property type="protein sequence ID" value="AUR62033177-RA:cds"/>
    <property type="gene ID" value="AUR62033177"/>
</dbReference>
<dbReference type="GO" id="GO:0043295">
    <property type="term" value="F:glutathione binding"/>
    <property type="evidence" value="ECO:0007669"/>
    <property type="project" value="TreeGrafter"/>
</dbReference>
<dbReference type="GO" id="GO:0006749">
    <property type="term" value="P:glutathione metabolic process"/>
    <property type="evidence" value="ECO:0007669"/>
    <property type="project" value="TreeGrafter"/>
</dbReference>
<dbReference type="InterPro" id="IPR036249">
    <property type="entry name" value="Thioredoxin-like_sf"/>
</dbReference>
<dbReference type="RefSeq" id="XP_021775436.1">
    <property type="nucleotide sequence ID" value="XM_021919744.1"/>
</dbReference>
<dbReference type="SFLD" id="SFLDG00358">
    <property type="entry name" value="Main_(cytGST)"/>
    <property type="match status" value="1"/>
</dbReference>
<reference evidence="7" key="1">
    <citation type="journal article" date="2017" name="Nature">
        <title>The genome of Chenopodium quinoa.</title>
        <authorList>
            <person name="Jarvis D.E."/>
            <person name="Ho Y.S."/>
            <person name="Lightfoot D.J."/>
            <person name="Schmoeckel S.M."/>
            <person name="Li B."/>
            <person name="Borm T.J.A."/>
            <person name="Ohyanagi H."/>
            <person name="Mineta K."/>
            <person name="Michell C.T."/>
            <person name="Saber N."/>
            <person name="Kharbatia N.M."/>
            <person name="Rupper R.R."/>
            <person name="Sharp A.R."/>
            <person name="Dally N."/>
            <person name="Boughton B.A."/>
            <person name="Woo Y.H."/>
            <person name="Gao G."/>
            <person name="Schijlen E.G.W.M."/>
            <person name="Guo X."/>
            <person name="Momin A.A."/>
            <person name="Negrao S."/>
            <person name="Al-Babili S."/>
            <person name="Gehring C."/>
            <person name="Roessner U."/>
            <person name="Jung C."/>
            <person name="Murphy K."/>
            <person name="Arold S.T."/>
            <person name="Gojobori T."/>
            <person name="van der Linden C.G."/>
            <person name="van Loo E.N."/>
            <person name="Jellen E.N."/>
            <person name="Maughan P.J."/>
            <person name="Tester M."/>
        </authorList>
    </citation>
    <scope>NUCLEOTIDE SEQUENCE [LARGE SCALE GENOMIC DNA]</scope>
    <source>
        <strain evidence="7">cv. PI 614886</strain>
    </source>
</reference>
<dbReference type="GO" id="GO:0004364">
    <property type="term" value="F:glutathione transferase activity"/>
    <property type="evidence" value="ECO:0007669"/>
    <property type="project" value="UniProtKB-EC"/>
</dbReference>
<gene>
    <name evidence="7" type="primary">LOC110739278</name>
</gene>
<evidence type="ECO:0000259" key="5">
    <source>
        <dbReference type="PROSITE" id="PS50404"/>
    </source>
</evidence>
<dbReference type="Pfam" id="PF00043">
    <property type="entry name" value="GST_C"/>
    <property type="match status" value="1"/>
</dbReference>
<dbReference type="Proteomes" id="UP000596660">
    <property type="component" value="Unplaced"/>
</dbReference>
<feature type="domain" description="GST C-terminal" evidence="6">
    <location>
        <begin position="88"/>
        <end position="214"/>
    </location>
</feature>
<dbReference type="FunFam" id="3.40.30.10:FF:000016">
    <property type="entry name" value="Glutathione S-transferase F2"/>
    <property type="match status" value="1"/>
</dbReference>
<dbReference type="Gene3D" id="3.40.30.10">
    <property type="entry name" value="Glutaredoxin"/>
    <property type="match status" value="1"/>
</dbReference>
<dbReference type="AlphaFoldDB" id="A0A803MPH6"/>
<evidence type="ECO:0000256" key="2">
    <source>
        <dbReference type="ARBA" id="ARBA00012452"/>
    </source>
</evidence>
<evidence type="ECO:0000256" key="3">
    <source>
        <dbReference type="ARBA" id="ARBA00022679"/>
    </source>
</evidence>
<dbReference type="GO" id="GO:0005737">
    <property type="term" value="C:cytoplasm"/>
    <property type="evidence" value="ECO:0007669"/>
    <property type="project" value="TreeGrafter"/>
</dbReference>
<protein>
    <recommendedName>
        <fullName evidence="2">glutathione transferase</fullName>
        <ecNumber evidence="2">2.5.1.18</ecNumber>
    </recommendedName>
</protein>
<dbReference type="EC" id="2.5.1.18" evidence="2"/>
<dbReference type="InterPro" id="IPR034347">
    <property type="entry name" value="GST_Phi_C"/>
</dbReference>
<reference evidence="7" key="2">
    <citation type="submission" date="2021-03" db="UniProtKB">
        <authorList>
            <consortium name="EnsemblPlants"/>
        </authorList>
    </citation>
    <scope>IDENTIFICATION</scope>
</reference>
<sequence length="214" mass="24290">MGIKVHGIPHGATLRVLATLHEKEIDFELVPIDMKTGAHKQQPFLSLNPFGQIPALEDGDLKLFESRAISKYLAFTYEENGTSLLYKDGKKMADLAVWMEVEAHQFDPIATKLNYELGYKLYLGMETDNAVVEEYEAKLAKVLDVYEARLATSKYLAGDSFTLADLHHLPGLQYIMYNKVKRLVDERPHVSAWCMDILARPAWGKTRALQNDFN</sequence>
<keyword evidence="8" id="KW-1185">Reference proteome</keyword>
<dbReference type="CDD" id="cd03053">
    <property type="entry name" value="GST_N_Phi"/>
    <property type="match status" value="1"/>
</dbReference>
<dbReference type="FunFam" id="1.20.1050.10:FF:000004">
    <property type="entry name" value="Glutathione S-transferase F2"/>
    <property type="match status" value="1"/>
</dbReference>
<evidence type="ECO:0000313" key="7">
    <source>
        <dbReference type="EnsemblPlants" id="AUR62033177-RA:cds"/>
    </source>
</evidence>
<dbReference type="CDD" id="cd03187">
    <property type="entry name" value="GST_C_Phi"/>
    <property type="match status" value="1"/>
</dbReference>
<dbReference type="GeneID" id="110739278"/>
<evidence type="ECO:0000313" key="8">
    <source>
        <dbReference type="Proteomes" id="UP000596660"/>
    </source>
</evidence>
<comment type="catalytic activity">
    <reaction evidence="4">
        <text>RX + glutathione = an S-substituted glutathione + a halide anion + H(+)</text>
        <dbReference type="Rhea" id="RHEA:16437"/>
        <dbReference type="ChEBI" id="CHEBI:15378"/>
        <dbReference type="ChEBI" id="CHEBI:16042"/>
        <dbReference type="ChEBI" id="CHEBI:17792"/>
        <dbReference type="ChEBI" id="CHEBI:57925"/>
        <dbReference type="ChEBI" id="CHEBI:90779"/>
        <dbReference type="EC" id="2.5.1.18"/>
    </reaction>
</comment>
<dbReference type="InterPro" id="IPR004046">
    <property type="entry name" value="GST_C"/>
</dbReference>
<evidence type="ECO:0000259" key="6">
    <source>
        <dbReference type="PROSITE" id="PS50405"/>
    </source>
</evidence>
<dbReference type="SUPFAM" id="SSF52833">
    <property type="entry name" value="Thioredoxin-like"/>
    <property type="match status" value="1"/>
</dbReference>
<dbReference type="EnsemblPlants" id="AUR62033177-RA">
    <property type="protein sequence ID" value="AUR62033177-RA:cds"/>
    <property type="gene ID" value="AUR62033177"/>
</dbReference>
<evidence type="ECO:0000256" key="1">
    <source>
        <dbReference type="ARBA" id="ARBA00010128"/>
    </source>
</evidence>
<dbReference type="PROSITE" id="PS50405">
    <property type="entry name" value="GST_CTER"/>
    <property type="match status" value="1"/>
</dbReference>
<dbReference type="Pfam" id="PF02798">
    <property type="entry name" value="GST_N"/>
    <property type="match status" value="1"/>
</dbReference>
<dbReference type="InterPro" id="IPR036282">
    <property type="entry name" value="Glutathione-S-Trfase_C_sf"/>
</dbReference>
<name>A0A803MPH6_CHEQI</name>
<keyword evidence="3" id="KW-0808">Transferase</keyword>